<gene>
    <name evidence="2" type="ORF">GDO81_022600</name>
</gene>
<feature type="region of interest" description="Disordered" evidence="1">
    <location>
        <begin position="1"/>
        <end position="47"/>
    </location>
</feature>
<evidence type="ECO:0000313" key="2">
    <source>
        <dbReference type="EMBL" id="KAG8538470.1"/>
    </source>
</evidence>
<feature type="compositionally biased region" description="Basic and acidic residues" evidence="1">
    <location>
        <begin position="1"/>
        <end position="10"/>
    </location>
</feature>
<name>A0AAV6YU90_ENGPU</name>
<accession>A0AAV6YU90</accession>
<dbReference type="Proteomes" id="UP000824782">
    <property type="component" value="Unassembled WGS sequence"/>
</dbReference>
<comment type="caution">
    <text evidence="2">The sequence shown here is derived from an EMBL/GenBank/DDBJ whole genome shotgun (WGS) entry which is preliminary data.</text>
</comment>
<feature type="region of interest" description="Disordered" evidence="1">
    <location>
        <begin position="66"/>
        <end position="88"/>
    </location>
</feature>
<reference evidence="2" key="1">
    <citation type="thesis" date="2020" institute="ProQuest LLC" country="789 East Eisenhower Parkway, Ann Arbor, MI, USA">
        <title>Comparative Genomics and Chromosome Evolution.</title>
        <authorList>
            <person name="Mudd A.B."/>
        </authorList>
    </citation>
    <scope>NUCLEOTIDE SEQUENCE</scope>
    <source>
        <strain evidence="2">237g6f4</strain>
        <tissue evidence="2">Blood</tissue>
    </source>
</reference>
<proteinExistence type="predicted"/>
<dbReference type="EMBL" id="WNYA01020946">
    <property type="protein sequence ID" value="KAG8538470.1"/>
    <property type="molecule type" value="Genomic_DNA"/>
</dbReference>
<organism evidence="2 3">
    <name type="scientific">Engystomops pustulosus</name>
    <name type="common">Tungara frog</name>
    <name type="synonym">Physalaemus pustulosus</name>
    <dbReference type="NCBI Taxonomy" id="76066"/>
    <lineage>
        <taxon>Eukaryota</taxon>
        <taxon>Metazoa</taxon>
        <taxon>Chordata</taxon>
        <taxon>Craniata</taxon>
        <taxon>Vertebrata</taxon>
        <taxon>Euteleostomi</taxon>
        <taxon>Amphibia</taxon>
        <taxon>Batrachia</taxon>
        <taxon>Anura</taxon>
        <taxon>Neobatrachia</taxon>
        <taxon>Hyloidea</taxon>
        <taxon>Leptodactylidae</taxon>
        <taxon>Leiuperinae</taxon>
        <taxon>Engystomops</taxon>
    </lineage>
</organism>
<evidence type="ECO:0000256" key="1">
    <source>
        <dbReference type="SAM" id="MobiDB-lite"/>
    </source>
</evidence>
<sequence length="88" mass="8658">MEEGDSREGAGGRQLPDGVGEGQAVSESRAEEGELGSSSTDGEARAVAAAGKTPLLVSALGAGPTGCSGYGIPGGPPWKSSLLSRCRL</sequence>
<dbReference type="AlphaFoldDB" id="A0AAV6YU90"/>
<evidence type="ECO:0000313" key="3">
    <source>
        <dbReference type="Proteomes" id="UP000824782"/>
    </source>
</evidence>
<keyword evidence="3" id="KW-1185">Reference proteome</keyword>
<protein>
    <submittedName>
        <fullName evidence="2">Uncharacterized protein</fullName>
    </submittedName>
</protein>